<name>A0A8T3CA04_DENNO</name>
<dbReference type="OrthoDB" id="785445at2759"/>
<feature type="compositionally biased region" description="Basic and acidic residues" evidence="1">
    <location>
        <begin position="10"/>
        <end position="22"/>
    </location>
</feature>
<sequence>MGGCATKPNVLKEEGEAPKPVEDVSAAAAVDDTSKDVSAGEENIEEVADGRKSLGNFFSEKEAEENAVTVSGEKPAEDAKPEQQEEKEKATEASEVQADTAAAAADEEKQ</sequence>
<dbReference type="Proteomes" id="UP000829196">
    <property type="component" value="Unassembled WGS sequence"/>
</dbReference>
<accession>A0A8T3CA04</accession>
<evidence type="ECO:0000313" key="3">
    <source>
        <dbReference type="Proteomes" id="UP000829196"/>
    </source>
</evidence>
<keyword evidence="3" id="KW-1185">Reference proteome</keyword>
<proteinExistence type="predicted"/>
<dbReference type="EMBL" id="JAGYWB010000002">
    <property type="protein sequence ID" value="KAI0528602.1"/>
    <property type="molecule type" value="Genomic_DNA"/>
</dbReference>
<feature type="compositionally biased region" description="Basic and acidic residues" evidence="1">
    <location>
        <begin position="74"/>
        <end position="92"/>
    </location>
</feature>
<feature type="region of interest" description="Disordered" evidence="1">
    <location>
        <begin position="1"/>
        <end position="110"/>
    </location>
</feature>
<reference evidence="2" key="1">
    <citation type="journal article" date="2022" name="Front. Genet.">
        <title>Chromosome-Scale Assembly of the Dendrobium nobile Genome Provides Insights Into the Molecular Mechanism of the Biosynthesis of the Medicinal Active Ingredient of Dendrobium.</title>
        <authorList>
            <person name="Xu Q."/>
            <person name="Niu S.-C."/>
            <person name="Li K.-L."/>
            <person name="Zheng P.-J."/>
            <person name="Zhang X.-J."/>
            <person name="Jia Y."/>
            <person name="Liu Y."/>
            <person name="Niu Y.-X."/>
            <person name="Yu L.-H."/>
            <person name="Chen D.-F."/>
            <person name="Zhang G.-Q."/>
        </authorList>
    </citation>
    <scope>NUCLEOTIDE SEQUENCE</scope>
    <source>
        <tissue evidence="2">Leaf</tissue>
    </source>
</reference>
<protein>
    <submittedName>
        <fullName evidence="2">Uncharacterized protein</fullName>
    </submittedName>
</protein>
<feature type="compositionally biased region" description="Low complexity" evidence="1">
    <location>
        <begin position="93"/>
        <end position="104"/>
    </location>
</feature>
<organism evidence="2 3">
    <name type="scientific">Dendrobium nobile</name>
    <name type="common">Orchid</name>
    <dbReference type="NCBI Taxonomy" id="94219"/>
    <lineage>
        <taxon>Eukaryota</taxon>
        <taxon>Viridiplantae</taxon>
        <taxon>Streptophyta</taxon>
        <taxon>Embryophyta</taxon>
        <taxon>Tracheophyta</taxon>
        <taxon>Spermatophyta</taxon>
        <taxon>Magnoliopsida</taxon>
        <taxon>Liliopsida</taxon>
        <taxon>Asparagales</taxon>
        <taxon>Orchidaceae</taxon>
        <taxon>Epidendroideae</taxon>
        <taxon>Malaxideae</taxon>
        <taxon>Dendrobiinae</taxon>
        <taxon>Dendrobium</taxon>
    </lineage>
</organism>
<comment type="caution">
    <text evidence="2">The sequence shown here is derived from an EMBL/GenBank/DDBJ whole genome shotgun (WGS) entry which is preliminary data.</text>
</comment>
<evidence type="ECO:0000313" key="2">
    <source>
        <dbReference type="EMBL" id="KAI0528602.1"/>
    </source>
</evidence>
<evidence type="ECO:0000256" key="1">
    <source>
        <dbReference type="SAM" id="MobiDB-lite"/>
    </source>
</evidence>
<dbReference type="AlphaFoldDB" id="A0A8T3CA04"/>
<gene>
    <name evidence="2" type="ORF">KFK09_001144</name>
</gene>